<gene>
    <name evidence="1" type="ORF">Micbo1qcDRAFT_157250</name>
</gene>
<name>A0A136JDW0_9PEZI</name>
<protein>
    <submittedName>
        <fullName evidence="1">Uncharacterized protein</fullName>
    </submittedName>
</protein>
<accession>A0A136JDW0</accession>
<organism evidence="1 2">
    <name type="scientific">Microdochium bolleyi</name>
    <dbReference type="NCBI Taxonomy" id="196109"/>
    <lineage>
        <taxon>Eukaryota</taxon>
        <taxon>Fungi</taxon>
        <taxon>Dikarya</taxon>
        <taxon>Ascomycota</taxon>
        <taxon>Pezizomycotina</taxon>
        <taxon>Sordariomycetes</taxon>
        <taxon>Xylariomycetidae</taxon>
        <taxon>Xylariales</taxon>
        <taxon>Microdochiaceae</taxon>
        <taxon>Microdochium</taxon>
    </lineage>
</organism>
<dbReference type="OrthoDB" id="288942at2759"/>
<dbReference type="EMBL" id="KQ964246">
    <property type="protein sequence ID" value="KXJ95355.1"/>
    <property type="molecule type" value="Genomic_DNA"/>
</dbReference>
<proteinExistence type="predicted"/>
<evidence type="ECO:0000313" key="1">
    <source>
        <dbReference type="EMBL" id="KXJ95355.1"/>
    </source>
</evidence>
<sequence>MDRIADWAVKWRFPLEPVPEEQHNIIAPGGEEVTGEQQCKRYLSAKGRVVEKMSWRGTKGYWSMRCAACPQGQREANEACDGCQERQRLEINGLGPRLYVWTVTWRAVTADEQASRLF</sequence>
<dbReference type="AlphaFoldDB" id="A0A136JDW0"/>
<reference evidence="2" key="1">
    <citation type="submission" date="2016-02" db="EMBL/GenBank/DDBJ databases">
        <title>Draft genome sequence of Microdochium bolleyi, a fungal endophyte of beachgrass.</title>
        <authorList>
            <consortium name="DOE Joint Genome Institute"/>
            <person name="David A.S."/>
            <person name="May G."/>
            <person name="Haridas S."/>
            <person name="Lim J."/>
            <person name="Wang M."/>
            <person name="Labutti K."/>
            <person name="Lipzen A."/>
            <person name="Barry K."/>
            <person name="Grigoriev I.V."/>
        </authorList>
    </citation>
    <scope>NUCLEOTIDE SEQUENCE [LARGE SCALE GENOMIC DNA]</scope>
    <source>
        <strain evidence="2">J235TASD1</strain>
    </source>
</reference>
<dbReference type="Proteomes" id="UP000070501">
    <property type="component" value="Unassembled WGS sequence"/>
</dbReference>
<dbReference type="InParanoid" id="A0A136JDW0"/>
<dbReference type="STRING" id="196109.A0A136JDW0"/>
<evidence type="ECO:0000313" key="2">
    <source>
        <dbReference type="Proteomes" id="UP000070501"/>
    </source>
</evidence>
<keyword evidence="2" id="KW-1185">Reference proteome</keyword>